<accession>A0A5C5UME8</accession>
<dbReference type="PANTHER" id="PTHR30590">
    <property type="entry name" value="INNER MEMBRANE PROTEIN"/>
    <property type="match status" value="1"/>
</dbReference>
<protein>
    <submittedName>
        <fullName evidence="4">DUF418 domain-containing protein</fullName>
    </submittedName>
</protein>
<reference evidence="4 5" key="1">
    <citation type="submission" date="2019-08" db="EMBL/GenBank/DDBJ databases">
        <authorList>
            <person name="Lei W."/>
        </authorList>
    </citation>
    <scope>NUCLEOTIDE SEQUENCE [LARGE SCALE GENOMIC DNA]</scope>
    <source>
        <strain evidence="4 5">CCUG 58627</strain>
    </source>
</reference>
<evidence type="ECO:0000313" key="4">
    <source>
        <dbReference type="EMBL" id="TWT26862.1"/>
    </source>
</evidence>
<feature type="region of interest" description="Disordered" evidence="1">
    <location>
        <begin position="479"/>
        <end position="507"/>
    </location>
</feature>
<feature type="transmembrane region" description="Helical" evidence="2">
    <location>
        <begin position="113"/>
        <end position="130"/>
    </location>
</feature>
<keyword evidence="2" id="KW-0472">Membrane</keyword>
<keyword evidence="5" id="KW-1185">Reference proteome</keyword>
<gene>
    <name evidence="4" type="ORF">FRX94_03185</name>
</gene>
<dbReference type="AlphaFoldDB" id="A0A5C5UME8"/>
<feature type="transmembrane region" description="Helical" evidence="2">
    <location>
        <begin position="376"/>
        <end position="395"/>
    </location>
</feature>
<feature type="transmembrane region" description="Helical" evidence="2">
    <location>
        <begin position="297"/>
        <end position="315"/>
    </location>
</feature>
<dbReference type="Proteomes" id="UP000320791">
    <property type="component" value="Unassembled WGS sequence"/>
</dbReference>
<feature type="transmembrane region" description="Helical" evidence="2">
    <location>
        <begin position="29"/>
        <end position="48"/>
    </location>
</feature>
<dbReference type="OrthoDB" id="2388539at2"/>
<feature type="transmembrane region" description="Helical" evidence="2">
    <location>
        <begin position="136"/>
        <end position="151"/>
    </location>
</feature>
<feature type="transmembrane region" description="Helical" evidence="2">
    <location>
        <begin position="217"/>
        <end position="244"/>
    </location>
</feature>
<keyword evidence="2" id="KW-0812">Transmembrane</keyword>
<feature type="transmembrane region" description="Helical" evidence="2">
    <location>
        <begin position="256"/>
        <end position="277"/>
    </location>
</feature>
<evidence type="ECO:0000313" key="5">
    <source>
        <dbReference type="Proteomes" id="UP000320791"/>
    </source>
</evidence>
<keyword evidence="2" id="KW-1133">Transmembrane helix</keyword>
<feature type="domain" description="DUF418" evidence="3">
    <location>
        <begin position="362"/>
        <end position="441"/>
    </location>
</feature>
<sequence length="507" mass="53487">MTIERFDKKPPAVAAGTTRLLAPDLARGFTLLGIAIANAATAWLPAPLGSPGALSGGIVDDSVWDKIAIVFGAMFVHVRGVSMFAVMLGYGIGMITLSLARRGYPFLAARKVLVRRYGFLALFGLVHMIVLFYGDIMFFYGMAGMLLAYLIRFRTKSLLVLAGVVAAMYIMLMTLSGISIMIMGYGLSELPATGAQHSGVGVPQTWEEYFAQPVTDIYVGFGALFFSFPMLMPMIILGFVAARYRILDHPEQHKKMLTIAALVTAAVPLLVGLPWGLSQIGVLPRSLEFGLSLVNNGLGVLTGPGIIAIIALASIPLQRKYGGDGVGRGGLGGGLVGGDRVGGGRVGGDRVGAGEGRLPVFVQMILALGKRSMTGYVLQSVILLPLCAPFLLGLLRPQGAAYATIVGFGVWVATLLIAFVLEKLGRRGPFEAAHRRLSYGKNGLYQQYPMAELGVGGDAGGAGGVGEVRGEIRRAEILEASPEGGLAGPVPSPINEDQSLPQRPESQ</sequence>
<dbReference type="Pfam" id="PF04235">
    <property type="entry name" value="DUF418"/>
    <property type="match status" value="1"/>
</dbReference>
<feature type="transmembrane region" description="Helical" evidence="2">
    <location>
        <begin position="158"/>
        <end position="182"/>
    </location>
</feature>
<dbReference type="InterPro" id="IPR052529">
    <property type="entry name" value="Bact_Transport_Assoc"/>
</dbReference>
<evidence type="ECO:0000256" key="2">
    <source>
        <dbReference type="SAM" id="Phobius"/>
    </source>
</evidence>
<proteinExistence type="predicted"/>
<organism evidence="4 5">
    <name type="scientific">Corynebacterium canis</name>
    <dbReference type="NCBI Taxonomy" id="679663"/>
    <lineage>
        <taxon>Bacteria</taxon>
        <taxon>Bacillati</taxon>
        <taxon>Actinomycetota</taxon>
        <taxon>Actinomycetes</taxon>
        <taxon>Mycobacteriales</taxon>
        <taxon>Corynebacteriaceae</taxon>
        <taxon>Corynebacterium</taxon>
    </lineage>
</organism>
<dbReference type="RefSeq" id="WP_146323680.1">
    <property type="nucleotide sequence ID" value="NZ_BAABLR010000015.1"/>
</dbReference>
<name>A0A5C5UME8_9CORY</name>
<dbReference type="EMBL" id="VOHM01000005">
    <property type="protein sequence ID" value="TWT26862.1"/>
    <property type="molecule type" value="Genomic_DNA"/>
</dbReference>
<dbReference type="InterPro" id="IPR007349">
    <property type="entry name" value="DUF418"/>
</dbReference>
<feature type="transmembrane region" description="Helical" evidence="2">
    <location>
        <begin position="401"/>
        <end position="421"/>
    </location>
</feature>
<feature type="compositionally biased region" description="Polar residues" evidence="1">
    <location>
        <begin position="495"/>
        <end position="507"/>
    </location>
</feature>
<dbReference type="PANTHER" id="PTHR30590:SF2">
    <property type="entry name" value="INNER MEMBRANE PROTEIN"/>
    <property type="match status" value="1"/>
</dbReference>
<comment type="caution">
    <text evidence="4">The sequence shown here is derived from an EMBL/GenBank/DDBJ whole genome shotgun (WGS) entry which is preliminary data.</text>
</comment>
<feature type="transmembrane region" description="Helical" evidence="2">
    <location>
        <begin position="68"/>
        <end position="92"/>
    </location>
</feature>
<evidence type="ECO:0000256" key="1">
    <source>
        <dbReference type="SAM" id="MobiDB-lite"/>
    </source>
</evidence>
<evidence type="ECO:0000259" key="3">
    <source>
        <dbReference type="Pfam" id="PF04235"/>
    </source>
</evidence>